<comment type="similarity">
    <text evidence="2">Belongs to the ku80 family.</text>
</comment>
<dbReference type="InterPro" id="IPR006164">
    <property type="entry name" value="DNA_bd_Ku70/Ku80"/>
</dbReference>
<gene>
    <name evidence="13" type="ORF">WMSIL1_LOCUS471</name>
</gene>
<dbReference type="SMART" id="SM00559">
    <property type="entry name" value="Ku78"/>
    <property type="match status" value="1"/>
</dbReference>
<dbReference type="SUPFAM" id="SSF100939">
    <property type="entry name" value="SPOC domain-like"/>
    <property type="match status" value="1"/>
</dbReference>
<evidence type="ECO:0000313" key="14">
    <source>
        <dbReference type="Proteomes" id="UP000321570"/>
    </source>
</evidence>
<dbReference type="InterPro" id="IPR036465">
    <property type="entry name" value="vWFA_dom_sf"/>
</dbReference>
<dbReference type="Gene3D" id="1.10.1600.10">
    <property type="match status" value="1"/>
</dbReference>
<name>A0A564XWE6_HYMDI</name>
<evidence type="ECO:0000256" key="1">
    <source>
        <dbReference type="ARBA" id="ARBA00004123"/>
    </source>
</evidence>
<evidence type="ECO:0000256" key="2">
    <source>
        <dbReference type="ARBA" id="ARBA00007726"/>
    </source>
</evidence>
<sequence length="785" mass="86796">MNGKPLESAKRCLTLLTQHRLILQSKESIALVLVGTDKTENDIADPDGNFSHISLIRPLGPYGWDLLKTLDTKISSSDINGDLIDGIFVGVDHLVKVTKKLKGNPTRHLLILSNLKGELDFEQTEEVIGNLKQADVSITLVGLRIQEETDIKPEEGAFEKDTQRRITAFGRLLNALRGTSFNFQDVIDSGGMCLLELTASATKPWKVELTIGGTDLRVPLQGHHILHSVRPPSLQSLLTGGSDLGPNSTSDIITVNTFHLLDEAQTEVDVTDTISGYRYGATMVPFTKEDKDNLKLENSKGLSIIGFTKALNITPNIFVGSTVMRFVADSPSFDEISQDWKGDSSTVAVSALTQALIEMNSVALVRKVYSRVSHPTLGVLIPTMDEHGAGLIYHDLAFREDIRTFTFPSLPVVETTKEEEDDSKVDVKQSSSKCRWSPNEEQVEAMDAFVDVMMLSSDLDDSGIGDDIMSSGMSLDLEHVCNPWLYRFFTLIRERGLGKDLSFQTDLTINDWPSLNPDDLPGLSGILNTIEEKLTSGMESTLNQVLKELNRVMPEIVPTADTTAVLRAKRTHEEEDEKAANKKRRQVMAADLFGIKMEDDGGDDTNYQMDSKKTAHNLQIGSIDPIGDFKGMLKAGLVTKACSEIENHILRLIDDPLTPELLRPRVIQCLRGYRDAGLVSGVSMEVPNSYNAFLIKWRHELESNHAVNNRLAFWNDVITTDISLAPINSDNLEGMTMTPEEAKSLICDPLKRIVDAGDKPDTAQPMACIDDLVREPIDNRVWALA</sequence>
<dbReference type="SUPFAM" id="SSF53300">
    <property type="entry name" value="vWA-like"/>
    <property type="match status" value="1"/>
</dbReference>
<dbReference type="InterPro" id="IPR016194">
    <property type="entry name" value="SPOC-like_C_dom_sf"/>
</dbReference>
<protein>
    <recommendedName>
        <fullName evidence="12">Ku domain-containing protein</fullName>
    </recommendedName>
</protein>
<dbReference type="GO" id="GO:0005524">
    <property type="term" value="F:ATP binding"/>
    <property type="evidence" value="ECO:0007669"/>
    <property type="project" value="UniProtKB-KW"/>
</dbReference>
<dbReference type="InterPro" id="IPR005161">
    <property type="entry name" value="Ku_N"/>
</dbReference>
<dbReference type="InterPro" id="IPR024193">
    <property type="entry name" value="Ku80"/>
</dbReference>
<evidence type="ECO:0000256" key="7">
    <source>
        <dbReference type="ARBA" id="ARBA00022840"/>
    </source>
</evidence>
<evidence type="ECO:0000256" key="3">
    <source>
        <dbReference type="ARBA" id="ARBA00022741"/>
    </source>
</evidence>
<dbReference type="Pfam" id="PF08785">
    <property type="entry name" value="Ku_PK_bind"/>
    <property type="match status" value="1"/>
</dbReference>
<dbReference type="Gene3D" id="3.40.50.410">
    <property type="entry name" value="von Willebrand factor, type A domain"/>
    <property type="match status" value="1"/>
</dbReference>
<organism evidence="13 14">
    <name type="scientific">Hymenolepis diminuta</name>
    <name type="common">Rat tapeworm</name>
    <dbReference type="NCBI Taxonomy" id="6216"/>
    <lineage>
        <taxon>Eukaryota</taxon>
        <taxon>Metazoa</taxon>
        <taxon>Spiralia</taxon>
        <taxon>Lophotrochozoa</taxon>
        <taxon>Platyhelminthes</taxon>
        <taxon>Cestoda</taxon>
        <taxon>Eucestoda</taxon>
        <taxon>Cyclophyllidea</taxon>
        <taxon>Hymenolepididae</taxon>
        <taxon>Hymenolepis</taxon>
    </lineage>
</organism>
<keyword evidence="8" id="KW-0238">DNA-binding</keyword>
<proteinExistence type="inferred from homology"/>
<keyword evidence="3" id="KW-0547">Nucleotide-binding</keyword>
<keyword evidence="14" id="KW-1185">Reference proteome</keyword>
<dbReference type="InterPro" id="IPR036494">
    <property type="entry name" value="Ku_C_sf"/>
</dbReference>
<keyword evidence="5" id="KW-0378">Hydrolase</keyword>
<dbReference type="AlphaFoldDB" id="A0A564XWE6"/>
<evidence type="ECO:0000256" key="4">
    <source>
        <dbReference type="ARBA" id="ARBA00022763"/>
    </source>
</evidence>
<dbReference type="GO" id="GO:0006303">
    <property type="term" value="P:double-strand break repair via nonhomologous end joining"/>
    <property type="evidence" value="ECO:0007669"/>
    <property type="project" value="InterPro"/>
</dbReference>
<dbReference type="GO" id="GO:0016787">
    <property type="term" value="F:hydrolase activity"/>
    <property type="evidence" value="ECO:0007669"/>
    <property type="project" value="UniProtKB-KW"/>
</dbReference>
<evidence type="ECO:0000256" key="11">
    <source>
        <dbReference type="ARBA" id="ARBA00023242"/>
    </source>
</evidence>
<keyword evidence="11" id="KW-0539">Nucleus</keyword>
<dbReference type="GO" id="GO:0006310">
    <property type="term" value="P:DNA recombination"/>
    <property type="evidence" value="ECO:0007669"/>
    <property type="project" value="UniProtKB-KW"/>
</dbReference>
<evidence type="ECO:0000313" key="13">
    <source>
        <dbReference type="EMBL" id="VUZ39079.1"/>
    </source>
</evidence>
<dbReference type="GO" id="GO:0003684">
    <property type="term" value="F:damaged DNA binding"/>
    <property type="evidence" value="ECO:0007669"/>
    <property type="project" value="InterPro"/>
</dbReference>
<evidence type="ECO:0000256" key="8">
    <source>
        <dbReference type="ARBA" id="ARBA00023125"/>
    </source>
</evidence>
<dbReference type="SUPFAM" id="SSF101420">
    <property type="entry name" value="C-terminal domain of Ku80"/>
    <property type="match status" value="1"/>
</dbReference>
<dbReference type="Gene3D" id="2.40.290.10">
    <property type="match status" value="1"/>
</dbReference>
<dbReference type="GO" id="GO:0003690">
    <property type="term" value="F:double-stranded DNA binding"/>
    <property type="evidence" value="ECO:0007669"/>
    <property type="project" value="TreeGrafter"/>
</dbReference>
<keyword evidence="9" id="KW-0233">DNA recombination</keyword>
<keyword evidence="7" id="KW-0067">ATP-binding</keyword>
<evidence type="ECO:0000256" key="6">
    <source>
        <dbReference type="ARBA" id="ARBA00022806"/>
    </source>
</evidence>
<evidence type="ECO:0000256" key="9">
    <source>
        <dbReference type="ARBA" id="ARBA00023172"/>
    </source>
</evidence>
<evidence type="ECO:0000259" key="12">
    <source>
        <dbReference type="SMART" id="SM00559"/>
    </source>
</evidence>
<dbReference type="EMBL" id="CABIJS010000011">
    <property type="protein sequence ID" value="VUZ39079.1"/>
    <property type="molecule type" value="Genomic_DNA"/>
</dbReference>
<keyword evidence="10" id="KW-0234">DNA repair</keyword>
<dbReference type="GO" id="GO:0004386">
    <property type="term" value="F:helicase activity"/>
    <property type="evidence" value="ECO:0007669"/>
    <property type="project" value="UniProtKB-KW"/>
</dbReference>
<dbReference type="InterPro" id="IPR014893">
    <property type="entry name" value="Ku_PK_bind"/>
</dbReference>
<evidence type="ECO:0000256" key="5">
    <source>
        <dbReference type="ARBA" id="ARBA00022801"/>
    </source>
</evidence>
<dbReference type="GO" id="GO:0000723">
    <property type="term" value="P:telomere maintenance"/>
    <property type="evidence" value="ECO:0007669"/>
    <property type="project" value="InterPro"/>
</dbReference>
<dbReference type="PANTHER" id="PTHR12604">
    <property type="entry name" value="KU AUTOANTIGEN DNA HELICASE"/>
    <property type="match status" value="1"/>
</dbReference>
<dbReference type="CDD" id="cd00873">
    <property type="entry name" value="KU80"/>
    <property type="match status" value="1"/>
</dbReference>
<dbReference type="PANTHER" id="PTHR12604:SF4">
    <property type="entry name" value="X-RAY REPAIR CROSS-COMPLEMENTING PROTEIN 5"/>
    <property type="match status" value="1"/>
</dbReference>
<dbReference type="GO" id="GO:0043564">
    <property type="term" value="C:Ku70:Ku80 complex"/>
    <property type="evidence" value="ECO:0007669"/>
    <property type="project" value="InterPro"/>
</dbReference>
<dbReference type="Pfam" id="PF02735">
    <property type="entry name" value="Ku"/>
    <property type="match status" value="1"/>
</dbReference>
<dbReference type="Pfam" id="PF03731">
    <property type="entry name" value="Ku_N"/>
    <property type="match status" value="1"/>
</dbReference>
<dbReference type="Gene3D" id="1.25.40.240">
    <property type="entry name" value="Ku, C-terminal domain"/>
    <property type="match status" value="1"/>
</dbReference>
<dbReference type="GO" id="GO:0042162">
    <property type="term" value="F:telomeric DNA binding"/>
    <property type="evidence" value="ECO:0007669"/>
    <property type="project" value="InterPro"/>
</dbReference>
<keyword evidence="6" id="KW-0347">Helicase</keyword>
<accession>A0A564XWE6</accession>
<reference evidence="13 14" key="1">
    <citation type="submission" date="2019-07" db="EMBL/GenBank/DDBJ databases">
        <authorList>
            <person name="Jastrzebski P J."/>
            <person name="Paukszto L."/>
            <person name="Jastrzebski P J."/>
        </authorList>
    </citation>
    <scope>NUCLEOTIDE SEQUENCE [LARGE SCALE GENOMIC DNA]</scope>
    <source>
        <strain evidence="13 14">WMS-il1</strain>
    </source>
</reference>
<dbReference type="Proteomes" id="UP000321570">
    <property type="component" value="Unassembled WGS sequence"/>
</dbReference>
<keyword evidence="4" id="KW-0227">DNA damage</keyword>
<comment type="subcellular location">
    <subcellularLocation>
        <location evidence="1">Nucleus</location>
    </subcellularLocation>
</comment>
<evidence type="ECO:0000256" key="10">
    <source>
        <dbReference type="ARBA" id="ARBA00023204"/>
    </source>
</evidence>
<feature type="domain" description="Ku" evidence="12">
    <location>
        <begin position="265"/>
        <end position="413"/>
    </location>
</feature>